<feature type="chain" id="PRO_5041454789" description="Apple domain-containing protein" evidence="1">
    <location>
        <begin position="23"/>
        <end position="883"/>
    </location>
</feature>
<evidence type="ECO:0000259" key="2">
    <source>
        <dbReference type="PROSITE" id="PS50948"/>
    </source>
</evidence>
<evidence type="ECO:0000313" key="4">
    <source>
        <dbReference type="Proteomes" id="UP001175271"/>
    </source>
</evidence>
<dbReference type="Gene3D" id="3.50.4.10">
    <property type="entry name" value="Hepatocyte Growth Factor"/>
    <property type="match status" value="1"/>
</dbReference>
<keyword evidence="1" id="KW-0732">Signal</keyword>
<feature type="signal peptide" evidence="1">
    <location>
        <begin position="1"/>
        <end position="22"/>
    </location>
</feature>
<sequence length="883" mass="100172">MRGNVLRLRCALLCTLVSITAADLKFPNPASIFRLKDVVESNPILRRLSMFSDEKEFEDITIDSTTALPHPPHAPIIVYSDKDKADSAERKLTTISTSRRKAPVTHNRAELDNFTDDYKKLNATLFREAIPPSQELPMRTLPTPGQATETPQAAVDEFFADTTTTVEPFTATIPFSYEDLDANWIDENNSNQLQSSTQTLYSTEATTTTPIEVTRFPTFANKEPEVEETFSEPESTTPFDVDETIFSTTAVANYHANSSSDNRWTTPERQTLPTTTLRPIVYPAYTMTAEPPIPPESYTRPTYLEEPEVTHQPINKIGDYENENSIEEPPIPAGHLTEVQGYVYRFHDGKTYQLNEDYDGKPKTYEKVRAMSDYLIPEPTRDRLERMKTSTVNYRATSTSSPMGIFTFDNYKIVDDKKPVIIPYGKAPSIFSIPFPLKQAEMVAVELNQNEVHSGEKTKEPMVKRNNSPLKYFPAYMNSEEEDSSEEYYDNNNEVPTSSPVLKENWMPTPEPFPAFSDRCFQNRRKAILVNVTPFERRINISPTNCLLFCSEFKTCRSVVYSSEREICDIYNVKRGQAMAKLVDLVGYTYLEVKDGERMNDCIQGSPSQKAAQIYHPQETVAAINARKDILETNHVNTNRQEIEVLAADTSSLNGGGTYFCPDGQDTIMMRSTGYRLAFFRGETYKQNVSESDCRFSCLMNLKDNYEPFNCVSTLYDRSNSECTHMQSGAGMKGNSLIEYDRDTVYYEKLCVSNSLSDLCDGRVLERIPQHTLLGYIRDVKNATSANHCIEMCRAAALNDGSCRSIVYFYQERQSNCFLSLVSREVDKELFTGESDTAIDYISLENCLDLERTIKRRPPQEGDYDYTAQLQVDSDEGVLSIGK</sequence>
<reference evidence="3" key="1">
    <citation type="submission" date="2023-06" db="EMBL/GenBank/DDBJ databases">
        <title>Genomic analysis of the entomopathogenic nematode Steinernema hermaphroditum.</title>
        <authorList>
            <person name="Schwarz E.M."/>
            <person name="Heppert J.K."/>
            <person name="Baniya A."/>
            <person name="Schwartz H.T."/>
            <person name="Tan C.-H."/>
            <person name="Antoshechkin I."/>
            <person name="Sternberg P.W."/>
            <person name="Goodrich-Blair H."/>
            <person name="Dillman A.R."/>
        </authorList>
    </citation>
    <scope>NUCLEOTIDE SEQUENCE</scope>
    <source>
        <strain evidence="3">PS9179</strain>
        <tissue evidence="3">Whole animal</tissue>
    </source>
</reference>
<keyword evidence="4" id="KW-1185">Reference proteome</keyword>
<accession>A0AA39II17</accession>
<dbReference type="Proteomes" id="UP001175271">
    <property type="component" value="Unassembled WGS sequence"/>
</dbReference>
<dbReference type="PROSITE" id="PS50948">
    <property type="entry name" value="PAN"/>
    <property type="match status" value="2"/>
</dbReference>
<evidence type="ECO:0000313" key="3">
    <source>
        <dbReference type="EMBL" id="KAK0423507.1"/>
    </source>
</evidence>
<evidence type="ECO:0000256" key="1">
    <source>
        <dbReference type="SAM" id="SignalP"/>
    </source>
</evidence>
<feature type="domain" description="Apple" evidence="2">
    <location>
        <begin position="661"/>
        <end position="751"/>
    </location>
</feature>
<proteinExistence type="predicted"/>
<dbReference type="SMART" id="SM00473">
    <property type="entry name" value="PAN_AP"/>
    <property type="match status" value="3"/>
</dbReference>
<comment type="caution">
    <text evidence="3">The sequence shown here is derived from an EMBL/GenBank/DDBJ whole genome shotgun (WGS) entry which is preliminary data.</text>
</comment>
<dbReference type="Pfam" id="PF00024">
    <property type="entry name" value="PAN_1"/>
    <property type="match status" value="2"/>
</dbReference>
<dbReference type="InterPro" id="IPR003609">
    <property type="entry name" value="Pan_app"/>
</dbReference>
<dbReference type="SUPFAM" id="SSF57414">
    <property type="entry name" value="Hairpin loop containing domain-like"/>
    <property type="match status" value="3"/>
</dbReference>
<organism evidence="3 4">
    <name type="scientific">Steinernema hermaphroditum</name>
    <dbReference type="NCBI Taxonomy" id="289476"/>
    <lineage>
        <taxon>Eukaryota</taxon>
        <taxon>Metazoa</taxon>
        <taxon>Ecdysozoa</taxon>
        <taxon>Nematoda</taxon>
        <taxon>Chromadorea</taxon>
        <taxon>Rhabditida</taxon>
        <taxon>Tylenchina</taxon>
        <taxon>Panagrolaimomorpha</taxon>
        <taxon>Strongyloidoidea</taxon>
        <taxon>Steinernematidae</taxon>
        <taxon>Steinernema</taxon>
    </lineage>
</organism>
<feature type="domain" description="Apple" evidence="2">
    <location>
        <begin position="760"/>
        <end position="847"/>
    </location>
</feature>
<name>A0AA39II17_9BILA</name>
<gene>
    <name evidence="3" type="ORF">QR680_008179</name>
</gene>
<dbReference type="EMBL" id="JAUCMV010000001">
    <property type="protein sequence ID" value="KAK0423507.1"/>
    <property type="molecule type" value="Genomic_DNA"/>
</dbReference>
<protein>
    <recommendedName>
        <fullName evidence="2">Apple domain-containing protein</fullName>
    </recommendedName>
</protein>
<dbReference type="AlphaFoldDB" id="A0AA39II17"/>